<dbReference type="PROSITE" id="PS51007">
    <property type="entry name" value="CYTC"/>
    <property type="match status" value="2"/>
</dbReference>
<evidence type="ECO:0000256" key="2">
    <source>
        <dbReference type="ARBA" id="ARBA00022723"/>
    </source>
</evidence>
<dbReference type="GO" id="GO:0009055">
    <property type="term" value="F:electron transfer activity"/>
    <property type="evidence" value="ECO:0007669"/>
    <property type="project" value="InterPro"/>
</dbReference>
<dbReference type="Proteomes" id="UP000669317">
    <property type="component" value="Unassembled WGS sequence"/>
</dbReference>
<dbReference type="InterPro" id="IPR051459">
    <property type="entry name" value="Cytochrome_c-type_DH"/>
</dbReference>
<proteinExistence type="predicted"/>
<dbReference type="SUPFAM" id="SSF46626">
    <property type="entry name" value="Cytochrome c"/>
    <property type="match status" value="2"/>
</dbReference>
<evidence type="ECO:0000256" key="4">
    <source>
        <dbReference type="PROSITE-ProRule" id="PRU00433"/>
    </source>
</evidence>
<keyword evidence="3 4" id="KW-0408">Iron</keyword>
<dbReference type="Pfam" id="PF00034">
    <property type="entry name" value="Cytochrom_C"/>
    <property type="match status" value="1"/>
</dbReference>
<dbReference type="Gene3D" id="1.10.760.10">
    <property type="entry name" value="Cytochrome c-like domain"/>
    <property type="match status" value="2"/>
</dbReference>
<evidence type="ECO:0000256" key="3">
    <source>
        <dbReference type="ARBA" id="ARBA00023004"/>
    </source>
</evidence>
<dbReference type="EMBL" id="JAGIKT010000067">
    <property type="protein sequence ID" value="MBP0114678.1"/>
    <property type="molecule type" value="Genomic_DNA"/>
</dbReference>
<feature type="domain" description="Cytochrome c" evidence="5">
    <location>
        <begin position="43"/>
        <end position="149"/>
    </location>
</feature>
<dbReference type="Proteomes" id="UP000246085">
    <property type="component" value="Chromosome BRAD3257"/>
</dbReference>
<dbReference type="KEGG" id="bvz:BRAD3257_3843"/>
<name>A0A2U3Q0B4_9BRAD</name>
<keyword evidence="9" id="KW-1185">Reference proteome</keyword>
<sequence>MRGRFWLVSAILIACAAAVGVWFITAPERFGSDGVGAVSDSGGDVEHGKLVFAAGDCASCHASPGQSDRLHLGGGLALASPYGTFRAPNISMDRIDGIGDWTANDLANALLRGVSPDGSHYYPVFPYASFTHMRPDDVRDLMAYLRTLPAVKGRPPDHELNPLFGIRRFVGFWKMLYFKPGPIAPDPAQDERWNRGRYLSEALAHCAECHSSRDMFGGIEASTRYAGGPDPVGTGFYPNITAARLRDWSEAQLAAMLKTGITPNHGRVGSSMAGVVTNMAMLPESDREAIATFVKSLPARPTPNP</sequence>
<evidence type="ECO:0000313" key="6">
    <source>
        <dbReference type="EMBL" id="MBP0114678.1"/>
    </source>
</evidence>
<evidence type="ECO:0000313" key="7">
    <source>
        <dbReference type="EMBL" id="SPP94857.1"/>
    </source>
</evidence>
<dbReference type="InterPro" id="IPR036909">
    <property type="entry name" value="Cyt_c-like_dom_sf"/>
</dbReference>
<keyword evidence="2 4" id="KW-0479">Metal-binding</keyword>
<evidence type="ECO:0000313" key="8">
    <source>
        <dbReference type="Proteomes" id="UP000246085"/>
    </source>
</evidence>
<protein>
    <submittedName>
        <fullName evidence="6">C-type cytochrome</fullName>
    </submittedName>
    <submittedName>
        <fullName evidence="7">Diheme cytochrome c-type</fullName>
    </submittedName>
</protein>
<keyword evidence="1 4" id="KW-0349">Heme</keyword>
<evidence type="ECO:0000313" key="9">
    <source>
        <dbReference type="Proteomes" id="UP000669317"/>
    </source>
</evidence>
<gene>
    <name evidence="7" type="primary">cycG</name>
    <name evidence="7" type="ORF">BRAD3257_3843</name>
    <name evidence="6" type="ORF">JWS04_27120</name>
</gene>
<dbReference type="PROSITE" id="PS51257">
    <property type="entry name" value="PROKAR_LIPOPROTEIN"/>
    <property type="match status" value="1"/>
</dbReference>
<dbReference type="PANTHER" id="PTHR35008">
    <property type="entry name" value="BLL4482 PROTEIN-RELATED"/>
    <property type="match status" value="1"/>
</dbReference>
<dbReference type="EMBL" id="LS398110">
    <property type="protein sequence ID" value="SPP94857.1"/>
    <property type="molecule type" value="Genomic_DNA"/>
</dbReference>
<dbReference type="GO" id="GO:0046872">
    <property type="term" value="F:metal ion binding"/>
    <property type="evidence" value="ECO:0007669"/>
    <property type="project" value="UniProtKB-KW"/>
</dbReference>
<dbReference type="AlphaFoldDB" id="A0A2U3Q0B4"/>
<accession>A0A4Q0R4X2</accession>
<dbReference type="InterPro" id="IPR009056">
    <property type="entry name" value="Cyt_c-like_dom"/>
</dbReference>
<reference evidence="6 9" key="2">
    <citation type="submission" date="2021-03" db="EMBL/GenBank/DDBJ databases">
        <title>Genome Sequence of Bradyrhizobium vignae strain ISRA400.</title>
        <authorList>
            <person name="Tisa L.S."/>
            <person name="Svistoonoff S."/>
            <person name="Hocher V."/>
            <person name="Fall S."/>
            <person name="Zaiya A."/>
            <person name="Naing D."/>
            <person name="Niang N."/>
            <person name="Diouf A."/>
            <person name="Dasylva M.C."/>
            <person name="Toure O."/>
            <person name="Gueye M."/>
            <person name="Gully D."/>
            <person name="Tisseyre P."/>
            <person name="Simpson S."/>
            <person name="Morris K."/>
            <person name="Thomas W.K."/>
        </authorList>
    </citation>
    <scope>NUCLEOTIDE SEQUENCE [LARGE SCALE GENOMIC DNA]</scope>
    <source>
        <strain evidence="6 9">ISRA400</strain>
    </source>
</reference>
<evidence type="ECO:0000259" key="5">
    <source>
        <dbReference type="PROSITE" id="PS51007"/>
    </source>
</evidence>
<feature type="domain" description="Cytochrome c" evidence="5">
    <location>
        <begin position="191"/>
        <end position="298"/>
    </location>
</feature>
<dbReference type="RefSeq" id="WP_122402800.1">
    <property type="nucleotide sequence ID" value="NZ_JAGIKT010000067.1"/>
</dbReference>
<organism evidence="7 8">
    <name type="scientific">Bradyrhizobium vignae</name>
    <dbReference type="NCBI Taxonomy" id="1549949"/>
    <lineage>
        <taxon>Bacteria</taxon>
        <taxon>Pseudomonadati</taxon>
        <taxon>Pseudomonadota</taxon>
        <taxon>Alphaproteobacteria</taxon>
        <taxon>Hyphomicrobiales</taxon>
        <taxon>Nitrobacteraceae</taxon>
        <taxon>Bradyrhizobium</taxon>
    </lineage>
</organism>
<dbReference type="OrthoDB" id="9811281at2"/>
<dbReference type="GO" id="GO:0020037">
    <property type="term" value="F:heme binding"/>
    <property type="evidence" value="ECO:0007669"/>
    <property type="project" value="InterPro"/>
</dbReference>
<evidence type="ECO:0000256" key="1">
    <source>
        <dbReference type="ARBA" id="ARBA00022617"/>
    </source>
</evidence>
<reference evidence="7 8" key="1">
    <citation type="submission" date="2018-03" db="EMBL/GenBank/DDBJ databases">
        <authorList>
            <person name="Gully D."/>
        </authorList>
    </citation>
    <scope>NUCLEOTIDE SEQUENCE [LARGE SCALE GENOMIC DNA]</scope>
    <source>
        <strain evidence="7">ORS3257</strain>
    </source>
</reference>
<dbReference type="PANTHER" id="PTHR35008:SF8">
    <property type="entry name" value="ALCOHOL DEHYDROGENASE CYTOCHROME C SUBUNIT"/>
    <property type="match status" value="1"/>
</dbReference>
<accession>A0A2U3Q0B4</accession>